<dbReference type="InterPro" id="IPR000859">
    <property type="entry name" value="CUB_dom"/>
</dbReference>
<reference evidence="5 6" key="1">
    <citation type="submission" date="2024-08" db="EMBL/GenBank/DDBJ databases">
        <authorList>
            <person name="Will J Nash"/>
            <person name="Angela Man"/>
            <person name="Seanna McTaggart"/>
            <person name="Kendall Baker"/>
            <person name="Tom Barker"/>
            <person name="Leah Catchpole"/>
            <person name="Alex Durrant"/>
            <person name="Karim Gharbi"/>
            <person name="Naomi Irish"/>
            <person name="Gemy Kaithakottil"/>
            <person name="Debby Ku"/>
            <person name="Aaliyah Providence"/>
            <person name="Felix Shaw"/>
            <person name="David Swarbreck"/>
            <person name="Chris Watkins"/>
            <person name="Ann M. McCartney"/>
            <person name="Giulio Formenti"/>
            <person name="Alice Mouton"/>
            <person name="Noel Vella"/>
            <person name="Bjorn M von Reumont"/>
            <person name="Adriana Vella"/>
            <person name="Wilfried Haerty"/>
        </authorList>
    </citation>
    <scope>NUCLEOTIDE SEQUENCE [LARGE SCALE GENOMIC DNA]</scope>
</reference>
<dbReference type="InterPro" id="IPR035914">
    <property type="entry name" value="Sperma_CUB_dom_sf"/>
</dbReference>
<organism evidence="5 6">
    <name type="scientific">Xylocopa violacea</name>
    <name type="common">Violet carpenter bee</name>
    <name type="synonym">Apis violacea</name>
    <dbReference type="NCBI Taxonomy" id="135666"/>
    <lineage>
        <taxon>Eukaryota</taxon>
        <taxon>Metazoa</taxon>
        <taxon>Ecdysozoa</taxon>
        <taxon>Arthropoda</taxon>
        <taxon>Hexapoda</taxon>
        <taxon>Insecta</taxon>
        <taxon>Pterygota</taxon>
        <taxon>Neoptera</taxon>
        <taxon>Endopterygota</taxon>
        <taxon>Hymenoptera</taxon>
        <taxon>Apocrita</taxon>
        <taxon>Aculeata</taxon>
        <taxon>Apoidea</taxon>
        <taxon>Anthophila</taxon>
        <taxon>Apidae</taxon>
        <taxon>Xylocopa</taxon>
        <taxon>Xylocopa</taxon>
    </lineage>
</organism>
<proteinExistence type="predicted"/>
<dbReference type="PROSITE" id="PS01180">
    <property type="entry name" value="CUB"/>
    <property type="match status" value="1"/>
</dbReference>
<evidence type="ECO:0000256" key="1">
    <source>
        <dbReference type="ARBA" id="ARBA00023157"/>
    </source>
</evidence>
<dbReference type="Pfam" id="PF26080">
    <property type="entry name" value="CUB_animal"/>
    <property type="match status" value="1"/>
</dbReference>
<evidence type="ECO:0000256" key="2">
    <source>
        <dbReference type="PROSITE-ProRule" id="PRU00059"/>
    </source>
</evidence>
<evidence type="ECO:0000259" key="4">
    <source>
        <dbReference type="PROSITE" id="PS01180"/>
    </source>
</evidence>
<evidence type="ECO:0000313" key="6">
    <source>
        <dbReference type="Proteomes" id="UP001642520"/>
    </source>
</evidence>
<name>A0ABP1PDB5_XYLVO</name>
<feature type="signal peptide" evidence="3">
    <location>
        <begin position="1"/>
        <end position="25"/>
    </location>
</feature>
<evidence type="ECO:0000256" key="3">
    <source>
        <dbReference type="SAM" id="SignalP"/>
    </source>
</evidence>
<feature type="chain" id="PRO_5045789107" description="CUB domain-containing protein" evidence="3">
    <location>
        <begin position="26"/>
        <end position="482"/>
    </location>
</feature>
<keyword evidence="3" id="KW-0732">Signal</keyword>
<feature type="domain" description="CUB" evidence="4">
    <location>
        <begin position="134"/>
        <end position="251"/>
    </location>
</feature>
<dbReference type="EMBL" id="CAXAJV020001300">
    <property type="protein sequence ID" value="CAL7950174.1"/>
    <property type="molecule type" value="Genomic_DNA"/>
</dbReference>
<gene>
    <name evidence="5" type="ORF">XYLVIOL_LOCUS9802</name>
</gene>
<accession>A0ABP1PDB5</accession>
<evidence type="ECO:0000313" key="5">
    <source>
        <dbReference type="EMBL" id="CAL7950174.1"/>
    </source>
</evidence>
<comment type="caution">
    <text evidence="2">Lacks conserved residue(s) required for the propagation of feature annotation.</text>
</comment>
<protein>
    <recommendedName>
        <fullName evidence="4">CUB domain-containing protein</fullName>
    </recommendedName>
</protein>
<dbReference type="PANTHER" id="PTHR33236">
    <property type="entry name" value="INTRAFLAGELLAR TRANSPORT PROTEIN 122 FAMILY PROTEIN-RELATED"/>
    <property type="match status" value="1"/>
</dbReference>
<keyword evidence="1 2" id="KW-1015">Disulfide bond</keyword>
<feature type="disulfide bond" evidence="2">
    <location>
        <begin position="193"/>
        <end position="210"/>
    </location>
</feature>
<dbReference type="Gene3D" id="2.60.120.290">
    <property type="entry name" value="Spermadhesin, CUB domain"/>
    <property type="match status" value="1"/>
</dbReference>
<dbReference type="Proteomes" id="UP001642520">
    <property type="component" value="Unassembled WGS sequence"/>
</dbReference>
<comment type="caution">
    <text evidence="5">The sequence shown here is derived from an EMBL/GenBank/DDBJ whole genome shotgun (WGS) entry which is preliminary data.</text>
</comment>
<dbReference type="SUPFAM" id="SSF49854">
    <property type="entry name" value="Spermadhesin, CUB domain"/>
    <property type="match status" value="1"/>
</dbReference>
<dbReference type="InterPro" id="IPR058698">
    <property type="entry name" value="CUB_metazoa"/>
</dbReference>
<dbReference type="Pfam" id="PF00431">
    <property type="entry name" value="CUB"/>
    <property type="match status" value="1"/>
</dbReference>
<sequence>MILRCFAICLVQLVVIASVSFTSEARSNVLSWLSSGVCTLIVFPSSTQQWLLLGLNLWPSQTVEKPSDGFDLTGNPISRVLNFFPTPVQEECQSQDKRRRGICMNTYECRIQRGKSHGRCALGFGVCCIFTATCEQEVQNNLTYVISPGFPNLIDWPMNCSVVVQKIDRQVSQLRIDFVHFNIGQPNFRTGVCDEDIMEIRNGRSVFQMCGWNSGQHLYIDLNEEDESLTLEFRLLGSLQSRMWEMRIVQLDFEQRAPTGCLQHFEGVNGTLKTFNFLLNGRFLADQDYLICIRQERGMCGIAYTPCTPDSFRIGPARMQLMNNTNFNSSMIDDGFNANSTVQNATNVGFMNGTDSDMEGSGSNAMDEVGASMGTTNGTEEGAVSSITVYGQERCRDRVLIPCDFEEFITPGNNEAGICNLEHCGNSLCDRNELDEEGNCRVETWATPFRIRVAFGPGQDTGTTLEDNIGMCLMYEQLACVT</sequence>
<dbReference type="PANTHER" id="PTHR33236:SF4">
    <property type="entry name" value="CUB DOMAIN-CONTAINING PROTEIN"/>
    <property type="match status" value="1"/>
</dbReference>
<keyword evidence="6" id="KW-1185">Reference proteome</keyword>